<evidence type="ECO:0000259" key="1">
    <source>
        <dbReference type="Pfam" id="PF13472"/>
    </source>
</evidence>
<accession>A0A2V1N225</accession>
<keyword evidence="3" id="KW-1185">Reference proteome</keyword>
<dbReference type="SUPFAM" id="SSF52266">
    <property type="entry name" value="SGNH hydrolase"/>
    <property type="match status" value="1"/>
</dbReference>
<dbReference type="OrthoDB" id="1828825at2"/>
<dbReference type="AlphaFoldDB" id="A0A2V1N225"/>
<reference evidence="2 3" key="1">
    <citation type="journal article" date="2018" name="Int. J. Syst. Evol. Microbiol.">
        <title>Lactobacillus bambusae sp. nov., isolated from a traditional fermented Ma-bamboo shoots of Taiwan.</title>
        <authorList>
            <person name="Wang L.-T."/>
        </authorList>
    </citation>
    <scope>NUCLEOTIDE SEQUENCE [LARGE SCALE GENOMIC DNA]</scope>
    <source>
        <strain evidence="2 3">BS-W1</strain>
    </source>
</reference>
<feature type="domain" description="SGNH hydrolase-type esterase" evidence="1">
    <location>
        <begin position="172"/>
        <end position="350"/>
    </location>
</feature>
<dbReference type="InterPro" id="IPR013830">
    <property type="entry name" value="SGNH_hydro"/>
</dbReference>
<sequence length="369" mass="40952">MPTWQNAWYREMHDFSGLAKPRNRFTQLIKVTSALSGNRIRLALSNRYGPTDLEFDLVGVSLTEKMTDMIPMMQHGSQQIRVPQGQRVWLDPVTLSAKVGRPIYIMTRATRVQTYADFNSVYEPTLTNAVSSPQVKTVPHFSTSWKVSKGWFSVEQLAVWTVAKPQMVAFTGDSLMEMGMITTPIIQTLLDRFPNQVTFANTAISGNQLIGDAPQDQPVYRTFGPGLLKRIDGVMALKPRVVVATIGGNDLILPHQSQDAPPVTADQFMTAIHELTQRVADSDSHLILGTLPVIGQEYANAAEIMWTGAQINQQLLADPHVQATTDFLADQTGYLDPNNDFGDQLHLNPAAGKRVAEAFLPAIEKWLNH</sequence>
<comment type="caution">
    <text evidence="2">The sequence shown here is derived from an EMBL/GenBank/DDBJ whole genome shotgun (WGS) entry which is preliminary data.</text>
</comment>
<dbReference type="InterPro" id="IPR036514">
    <property type="entry name" value="SGNH_hydro_sf"/>
</dbReference>
<dbReference type="Pfam" id="PF13472">
    <property type="entry name" value="Lipase_GDSL_2"/>
    <property type="match status" value="1"/>
</dbReference>
<dbReference type="PANTHER" id="PTHR43784:SF2">
    <property type="entry name" value="GDSL-LIKE LIPASE_ACYLHYDROLASE, PUTATIVE (AFU_ORTHOLOGUE AFUA_2G00820)-RELATED"/>
    <property type="match status" value="1"/>
</dbReference>
<dbReference type="RefSeq" id="WP_109250322.1">
    <property type="nucleotide sequence ID" value="NZ_QCXQ01000002.1"/>
</dbReference>
<dbReference type="InterPro" id="IPR053140">
    <property type="entry name" value="GDSL_Rv0518-like"/>
</dbReference>
<dbReference type="Gene3D" id="3.40.50.1110">
    <property type="entry name" value="SGNH hydrolase"/>
    <property type="match status" value="1"/>
</dbReference>
<evidence type="ECO:0000313" key="3">
    <source>
        <dbReference type="Proteomes" id="UP000245080"/>
    </source>
</evidence>
<dbReference type="PANTHER" id="PTHR43784">
    <property type="entry name" value="GDSL-LIKE LIPASE/ACYLHYDROLASE, PUTATIVE (AFU_ORTHOLOGUE AFUA_2G00820)-RELATED"/>
    <property type="match status" value="1"/>
</dbReference>
<name>A0A2V1N225_9LACO</name>
<proteinExistence type="predicted"/>
<protein>
    <recommendedName>
        <fullName evidence="1">SGNH hydrolase-type esterase domain-containing protein</fullName>
    </recommendedName>
</protein>
<gene>
    <name evidence="2" type="ORF">DCM90_05450</name>
</gene>
<evidence type="ECO:0000313" key="2">
    <source>
        <dbReference type="EMBL" id="PWG00375.1"/>
    </source>
</evidence>
<dbReference type="EMBL" id="QCXQ01000002">
    <property type="protein sequence ID" value="PWG00375.1"/>
    <property type="molecule type" value="Genomic_DNA"/>
</dbReference>
<organism evidence="2 3">
    <name type="scientific">Levilactobacillus bambusae</name>
    <dbReference type="NCBI Taxonomy" id="2024736"/>
    <lineage>
        <taxon>Bacteria</taxon>
        <taxon>Bacillati</taxon>
        <taxon>Bacillota</taxon>
        <taxon>Bacilli</taxon>
        <taxon>Lactobacillales</taxon>
        <taxon>Lactobacillaceae</taxon>
        <taxon>Levilactobacillus</taxon>
    </lineage>
</organism>
<dbReference type="Proteomes" id="UP000245080">
    <property type="component" value="Unassembled WGS sequence"/>
</dbReference>